<comment type="caution">
    <text evidence="1">The sequence shown here is derived from an EMBL/GenBank/DDBJ whole genome shotgun (WGS) entry which is preliminary data.</text>
</comment>
<name>A0AAW1XXH4_RUBAR</name>
<protein>
    <submittedName>
        <fullName evidence="1">Uncharacterized protein</fullName>
    </submittedName>
</protein>
<evidence type="ECO:0000313" key="2">
    <source>
        <dbReference type="Proteomes" id="UP001457282"/>
    </source>
</evidence>
<sequence>MMKIAAESGGDWSELLGRLQTTPERGSMAWASDLALRSGLDRWICDDGATARREPRGLKDEAGASWLCRRRRRNTGNYLEFKVVVMGD</sequence>
<gene>
    <name evidence="1" type="ORF">M0R45_007369</name>
</gene>
<dbReference type="EMBL" id="JBEDUW010000002">
    <property type="protein sequence ID" value="KAK9941671.1"/>
    <property type="molecule type" value="Genomic_DNA"/>
</dbReference>
<dbReference type="Proteomes" id="UP001457282">
    <property type="component" value="Unassembled WGS sequence"/>
</dbReference>
<reference evidence="1 2" key="1">
    <citation type="journal article" date="2023" name="G3 (Bethesda)">
        <title>A chromosome-length genome assembly and annotation of blackberry (Rubus argutus, cv. 'Hillquist').</title>
        <authorList>
            <person name="Bruna T."/>
            <person name="Aryal R."/>
            <person name="Dudchenko O."/>
            <person name="Sargent D.J."/>
            <person name="Mead D."/>
            <person name="Buti M."/>
            <person name="Cavallini A."/>
            <person name="Hytonen T."/>
            <person name="Andres J."/>
            <person name="Pham M."/>
            <person name="Weisz D."/>
            <person name="Mascagni F."/>
            <person name="Usai G."/>
            <person name="Natali L."/>
            <person name="Bassil N."/>
            <person name="Fernandez G.E."/>
            <person name="Lomsadze A."/>
            <person name="Armour M."/>
            <person name="Olukolu B."/>
            <person name="Poorten T."/>
            <person name="Britton C."/>
            <person name="Davik J."/>
            <person name="Ashrafi H."/>
            <person name="Aiden E.L."/>
            <person name="Borodovsky M."/>
            <person name="Worthington M."/>
        </authorList>
    </citation>
    <scope>NUCLEOTIDE SEQUENCE [LARGE SCALE GENOMIC DNA]</scope>
    <source>
        <strain evidence="1">PI 553951</strain>
    </source>
</reference>
<dbReference type="AlphaFoldDB" id="A0AAW1XXH4"/>
<keyword evidence="2" id="KW-1185">Reference proteome</keyword>
<proteinExistence type="predicted"/>
<evidence type="ECO:0000313" key="1">
    <source>
        <dbReference type="EMBL" id="KAK9941671.1"/>
    </source>
</evidence>
<accession>A0AAW1XXH4</accession>
<organism evidence="1 2">
    <name type="scientific">Rubus argutus</name>
    <name type="common">Southern blackberry</name>
    <dbReference type="NCBI Taxonomy" id="59490"/>
    <lineage>
        <taxon>Eukaryota</taxon>
        <taxon>Viridiplantae</taxon>
        <taxon>Streptophyta</taxon>
        <taxon>Embryophyta</taxon>
        <taxon>Tracheophyta</taxon>
        <taxon>Spermatophyta</taxon>
        <taxon>Magnoliopsida</taxon>
        <taxon>eudicotyledons</taxon>
        <taxon>Gunneridae</taxon>
        <taxon>Pentapetalae</taxon>
        <taxon>rosids</taxon>
        <taxon>fabids</taxon>
        <taxon>Rosales</taxon>
        <taxon>Rosaceae</taxon>
        <taxon>Rosoideae</taxon>
        <taxon>Rosoideae incertae sedis</taxon>
        <taxon>Rubus</taxon>
    </lineage>
</organism>